<dbReference type="Proteomes" id="UP000529417">
    <property type="component" value="Unassembled WGS sequence"/>
</dbReference>
<evidence type="ECO:0000313" key="2">
    <source>
        <dbReference type="Proteomes" id="UP000529417"/>
    </source>
</evidence>
<keyword evidence="2" id="KW-1185">Reference proteome</keyword>
<sequence>MTNELTFTTADFAALVGCTPRHLQQLARDGIIPKAARGRWSAASVTAYCAYLQSDARRGPADFQAERARLTRAQADLAEANLAQRQGELLARGDVDAAVVGAFARVRARLLAIPSKAAPLVAGQTTAEAGETIRQAIHEALRELSETSVSDLTRADAGGDG</sequence>
<proteinExistence type="predicted"/>
<dbReference type="EMBL" id="JACBXS010000009">
    <property type="protein sequence ID" value="NYS24605.1"/>
    <property type="molecule type" value="Genomic_DNA"/>
</dbReference>
<dbReference type="AlphaFoldDB" id="A0A7Z0KXQ8"/>
<name>A0A7Z0KXQ8_9RHOB</name>
<comment type="caution">
    <text evidence="1">The sequence shown here is derived from an EMBL/GenBank/DDBJ whole genome shotgun (WGS) entry which is preliminary data.</text>
</comment>
<dbReference type="RefSeq" id="WP_179905310.1">
    <property type="nucleotide sequence ID" value="NZ_JACBXS010000009.1"/>
</dbReference>
<gene>
    <name evidence="1" type="ORF">HUK65_06335</name>
</gene>
<reference evidence="1 2" key="1">
    <citation type="journal article" date="2000" name="Arch. Microbiol.">
        <title>Rhodobaca bogoriensis gen. nov. and sp. nov., an alkaliphilic purple nonsulfur bacterium from African Rift Valley soda lakes.</title>
        <authorList>
            <person name="Milford A.D."/>
            <person name="Achenbach L.A."/>
            <person name="Jung D.O."/>
            <person name="Madigan M.T."/>
        </authorList>
    </citation>
    <scope>NUCLEOTIDE SEQUENCE [LARGE SCALE GENOMIC DNA]</scope>
    <source>
        <strain evidence="1 2">2376</strain>
    </source>
</reference>
<protein>
    <submittedName>
        <fullName evidence="1">Terminase small subunit, Nu1</fullName>
    </submittedName>
</protein>
<organism evidence="1 2">
    <name type="scientific">Rhabdonatronobacter sediminivivens</name>
    <dbReference type="NCBI Taxonomy" id="2743469"/>
    <lineage>
        <taxon>Bacteria</taxon>
        <taxon>Pseudomonadati</taxon>
        <taxon>Pseudomonadota</taxon>
        <taxon>Alphaproteobacteria</taxon>
        <taxon>Rhodobacterales</taxon>
        <taxon>Paracoccaceae</taxon>
        <taxon>Rhabdonatronobacter</taxon>
    </lineage>
</organism>
<accession>A0A7Z0KXQ8</accession>
<evidence type="ECO:0000313" key="1">
    <source>
        <dbReference type="EMBL" id="NYS24605.1"/>
    </source>
</evidence>